<reference evidence="3" key="1">
    <citation type="journal article" date="2014" name="Int. J. Syst. Evol. Microbiol.">
        <title>Complete genome sequence of Corynebacterium casei LMG S-19264T (=DSM 44701T), isolated from a smear-ripened cheese.</title>
        <authorList>
            <consortium name="US DOE Joint Genome Institute (JGI-PGF)"/>
            <person name="Walter F."/>
            <person name="Albersmeier A."/>
            <person name="Kalinowski J."/>
            <person name="Ruckert C."/>
        </authorList>
    </citation>
    <scope>NUCLEOTIDE SEQUENCE</scope>
    <source>
        <strain evidence="3">CGMCC 1.12426</strain>
    </source>
</reference>
<dbReference type="InterPro" id="IPR002035">
    <property type="entry name" value="VWF_A"/>
</dbReference>
<dbReference type="RefSeq" id="WP_150494924.1">
    <property type="nucleotide sequence ID" value="NZ_BMFA01000002.1"/>
</dbReference>
<dbReference type="OrthoDB" id="7522752at2"/>
<proteinExistence type="predicted"/>
<organism evidence="3 4">
    <name type="scientific">Roseibium aquae</name>
    <dbReference type="NCBI Taxonomy" id="1323746"/>
    <lineage>
        <taxon>Bacteria</taxon>
        <taxon>Pseudomonadati</taxon>
        <taxon>Pseudomonadota</taxon>
        <taxon>Alphaproteobacteria</taxon>
        <taxon>Hyphomicrobiales</taxon>
        <taxon>Stappiaceae</taxon>
        <taxon>Roseibium</taxon>
    </lineage>
</organism>
<feature type="domain" description="VWFA" evidence="2">
    <location>
        <begin position="155"/>
        <end position="431"/>
    </location>
</feature>
<evidence type="ECO:0000313" key="3">
    <source>
        <dbReference type="EMBL" id="GGB40011.1"/>
    </source>
</evidence>
<sequence length="442" mass="47811">MIDFTQRGIRAFARRFCRDSSGSILPIFGVLVVLLVVIAGTAVDFTQVISNREKMAHALDAAALSVATQLSSSVMTDSEIEAAIEAAFTANVENMGLSAEAIEKLDYSINAELGTVDVWSSIAVPTPFMKLGGLGSEKMSVDVGAQVNYSKFDVELALIVDVTGSMGGDMNTLRTASEGIVDILIPAEVGASDSKVRISLVPYSEGVNLQPYATTVTDGASSRCVTERMGPQKFTDARYDWDPERGEDTFFGGGSTGCSSSSRLIPLTSDRDVLIPAIRALQASGGTAGQTGAAWGWYTLSPNWVNLWPSDSDPEPYNNADVLKFAVMMTDGDNNRAYDYGCGWVRVGWTWQWLCDQWVITDGNSGYNNQSSQRHRQICENMKNEGIRVFGVYFGSNNSSTGARNMQACSSPNSYYRATSSQDLIDAFGNIARTIQAIYLAR</sequence>
<dbReference type="Proteomes" id="UP000605148">
    <property type="component" value="Unassembled WGS sequence"/>
</dbReference>
<evidence type="ECO:0000313" key="4">
    <source>
        <dbReference type="Proteomes" id="UP000605148"/>
    </source>
</evidence>
<dbReference type="InterPro" id="IPR036465">
    <property type="entry name" value="vWFA_dom_sf"/>
</dbReference>
<dbReference type="Pfam" id="PF13400">
    <property type="entry name" value="Tad"/>
    <property type="match status" value="1"/>
</dbReference>
<evidence type="ECO:0000259" key="2">
    <source>
        <dbReference type="PROSITE" id="PS50234"/>
    </source>
</evidence>
<dbReference type="InterPro" id="IPR028087">
    <property type="entry name" value="Tad_N"/>
</dbReference>
<keyword evidence="1" id="KW-0812">Transmembrane</keyword>
<reference evidence="3" key="2">
    <citation type="submission" date="2020-09" db="EMBL/GenBank/DDBJ databases">
        <authorList>
            <person name="Sun Q."/>
            <person name="Zhou Y."/>
        </authorList>
    </citation>
    <scope>NUCLEOTIDE SEQUENCE</scope>
    <source>
        <strain evidence="3">CGMCC 1.12426</strain>
    </source>
</reference>
<dbReference type="Gene3D" id="3.40.50.410">
    <property type="entry name" value="von Willebrand factor, type A domain"/>
    <property type="match status" value="1"/>
</dbReference>
<keyword evidence="4" id="KW-1185">Reference proteome</keyword>
<gene>
    <name evidence="3" type="ORF">GCM10011316_10070</name>
</gene>
<name>A0A916TCR4_9HYPH</name>
<dbReference type="PROSITE" id="PS50234">
    <property type="entry name" value="VWFA"/>
    <property type="match status" value="1"/>
</dbReference>
<feature type="transmembrane region" description="Helical" evidence="1">
    <location>
        <begin position="21"/>
        <end position="43"/>
    </location>
</feature>
<dbReference type="EMBL" id="BMFA01000002">
    <property type="protein sequence ID" value="GGB40011.1"/>
    <property type="molecule type" value="Genomic_DNA"/>
</dbReference>
<evidence type="ECO:0000256" key="1">
    <source>
        <dbReference type="SAM" id="Phobius"/>
    </source>
</evidence>
<dbReference type="SUPFAM" id="SSF53300">
    <property type="entry name" value="vWA-like"/>
    <property type="match status" value="1"/>
</dbReference>
<protein>
    <recommendedName>
        <fullName evidence="2">VWFA domain-containing protein</fullName>
    </recommendedName>
</protein>
<keyword evidence="1" id="KW-0472">Membrane</keyword>
<accession>A0A916TCR4</accession>
<dbReference type="AlphaFoldDB" id="A0A916TCR4"/>
<comment type="caution">
    <text evidence="3">The sequence shown here is derived from an EMBL/GenBank/DDBJ whole genome shotgun (WGS) entry which is preliminary data.</text>
</comment>
<keyword evidence="1" id="KW-1133">Transmembrane helix</keyword>